<proteinExistence type="predicted"/>
<dbReference type="Gene3D" id="3.30.565.10">
    <property type="entry name" value="Histidine kinase-like ATPase, C-terminal domain"/>
    <property type="match status" value="1"/>
</dbReference>
<sequence>LTIHDQVRELLGRAGDAALRYAGAIGAAEEAGFHHDLATVHERAALFHDEQGHAAPALFHRTQARDLYRRWEAWAKAADLERRHPALAPPPDPPRFRPSERLSSSSSGRLAAGALDIEAVLKAAQAISGEIRRDGLVDRLLRTVFEAAGAERGHLLLADADGRLVPAAEGDMRAGVFRALPTPDTAAAREDGPPPVPAAVAAYTARLNAPLVLDDAAADPRFADDPTIRARRPRSVLCLPLVRQGVLIGLLYLENNLVTGAFVDQRVEVPCLLAAQIAISLENARLYDELAAFNRSLEAQVAERTRALDGQSSLLRRTLEEVSEAHARLQETQRQLVQAEKMAALGELVAGVSHEINTPLGVALTAASHLSDETARIVARFEAGGLRRAEFQGYAEAAVESTGLLMANLGRAADLVRGFKQVAVDQTSGERRVFELDSWLDALVLSLRPMWHRAKHEVSVTGAAGIVLDSHPGALAQVLTNLISNALVHGLGPERAGRIAIAVTQPDPDSVEIAVADDGRGIAPDALPFIFDPFFTTRRSQGSTGLGLHIVYNLVTQALGGSVTAASPPGGGARFTLRIPKVAPEAPPSPPA</sequence>
<dbReference type="SUPFAM" id="SSF47384">
    <property type="entry name" value="Homodimeric domain of signal transducing histidine kinase"/>
    <property type="match status" value="1"/>
</dbReference>
<dbReference type="SMART" id="SM00065">
    <property type="entry name" value="GAF"/>
    <property type="match status" value="1"/>
</dbReference>
<dbReference type="CDD" id="cd00082">
    <property type="entry name" value="HisKA"/>
    <property type="match status" value="1"/>
</dbReference>
<gene>
    <name evidence="7" type="ORF">QSG27_27265</name>
</gene>
<evidence type="ECO:0000256" key="5">
    <source>
        <dbReference type="SAM" id="MobiDB-lite"/>
    </source>
</evidence>
<reference evidence="7 8" key="1">
    <citation type="submission" date="2023-06" db="EMBL/GenBank/DDBJ databases">
        <title>Azospirillum isscasensis sp.nov, a bacterium isolated from rhizosphere soil of rice.</title>
        <authorList>
            <person name="Wang H."/>
        </authorList>
    </citation>
    <scope>NUCLEOTIDE SEQUENCE [LARGE SCALE GENOMIC DNA]</scope>
    <source>
        <strain evidence="7 8">C340-1</strain>
    </source>
</reference>
<comment type="catalytic activity">
    <reaction evidence="1">
        <text>ATP + protein L-histidine = ADP + protein N-phospho-L-histidine.</text>
        <dbReference type="EC" id="2.7.13.3"/>
    </reaction>
</comment>
<dbReference type="SMART" id="SM00387">
    <property type="entry name" value="HATPase_c"/>
    <property type="match status" value="1"/>
</dbReference>
<organism evidence="7 8">
    <name type="scientific">Azospirillum isscasi</name>
    <dbReference type="NCBI Taxonomy" id="3053926"/>
    <lineage>
        <taxon>Bacteria</taxon>
        <taxon>Pseudomonadati</taxon>
        <taxon>Pseudomonadota</taxon>
        <taxon>Alphaproteobacteria</taxon>
        <taxon>Rhodospirillales</taxon>
        <taxon>Azospirillaceae</taxon>
        <taxon>Azospirillum</taxon>
    </lineage>
</organism>
<evidence type="ECO:0000313" key="7">
    <source>
        <dbReference type="EMBL" id="MDQ2106421.1"/>
    </source>
</evidence>
<dbReference type="InterPro" id="IPR036890">
    <property type="entry name" value="HATPase_C_sf"/>
</dbReference>
<accession>A0ABU0WQG2</accession>
<dbReference type="PANTHER" id="PTHR43065">
    <property type="entry name" value="SENSOR HISTIDINE KINASE"/>
    <property type="match status" value="1"/>
</dbReference>
<dbReference type="RefSeq" id="WP_306711762.1">
    <property type="nucleotide sequence ID" value="NZ_JAUJFI010000243.1"/>
</dbReference>
<dbReference type="SUPFAM" id="SSF55874">
    <property type="entry name" value="ATPase domain of HSP90 chaperone/DNA topoisomerase II/histidine kinase"/>
    <property type="match status" value="1"/>
</dbReference>
<evidence type="ECO:0000256" key="4">
    <source>
        <dbReference type="SAM" id="Coils"/>
    </source>
</evidence>
<feature type="coiled-coil region" evidence="4">
    <location>
        <begin position="315"/>
        <end position="342"/>
    </location>
</feature>
<dbReference type="InterPro" id="IPR029016">
    <property type="entry name" value="GAF-like_dom_sf"/>
</dbReference>
<dbReference type="InterPro" id="IPR005467">
    <property type="entry name" value="His_kinase_dom"/>
</dbReference>
<dbReference type="Pfam" id="PF01590">
    <property type="entry name" value="GAF"/>
    <property type="match status" value="1"/>
</dbReference>
<dbReference type="InterPro" id="IPR004358">
    <property type="entry name" value="Sig_transdc_His_kin-like_C"/>
</dbReference>
<dbReference type="InterPro" id="IPR003594">
    <property type="entry name" value="HATPase_dom"/>
</dbReference>
<dbReference type="SUPFAM" id="SSF55781">
    <property type="entry name" value="GAF domain-like"/>
    <property type="match status" value="1"/>
</dbReference>
<keyword evidence="7" id="KW-0418">Kinase</keyword>
<evidence type="ECO:0000313" key="8">
    <source>
        <dbReference type="Proteomes" id="UP001227317"/>
    </source>
</evidence>
<feature type="region of interest" description="Disordered" evidence="5">
    <location>
        <begin position="82"/>
        <end position="107"/>
    </location>
</feature>
<keyword evidence="4" id="KW-0175">Coiled coil</keyword>
<dbReference type="PRINTS" id="PR00344">
    <property type="entry name" value="BCTRLSENSOR"/>
</dbReference>
<keyword evidence="8" id="KW-1185">Reference proteome</keyword>
<feature type="non-terminal residue" evidence="7">
    <location>
        <position position="1"/>
    </location>
</feature>
<dbReference type="InterPro" id="IPR003661">
    <property type="entry name" value="HisK_dim/P_dom"/>
</dbReference>
<evidence type="ECO:0000256" key="3">
    <source>
        <dbReference type="ARBA" id="ARBA00022553"/>
    </source>
</evidence>
<dbReference type="Gene3D" id="1.10.287.130">
    <property type="match status" value="1"/>
</dbReference>
<dbReference type="Proteomes" id="UP001227317">
    <property type="component" value="Unassembled WGS sequence"/>
</dbReference>
<dbReference type="Gene3D" id="3.30.450.40">
    <property type="match status" value="1"/>
</dbReference>
<evidence type="ECO:0000259" key="6">
    <source>
        <dbReference type="PROSITE" id="PS50109"/>
    </source>
</evidence>
<protein>
    <recommendedName>
        <fullName evidence="2">histidine kinase</fullName>
        <ecNumber evidence="2">2.7.13.3</ecNumber>
    </recommendedName>
</protein>
<dbReference type="EMBL" id="JAUJFI010000243">
    <property type="protein sequence ID" value="MDQ2106421.1"/>
    <property type="molecule type" value="Genomic_DNA"/>
</dbReference>
<keyword evidence="7" id="KW-0808">Transferase</keyword>
<name>A0ABU0WQG2_9PROT</name>
<dbReference type="GO" id="GO:0016301">
    <property type="term" value="F:kinase activity"/>
    <property type="evidence" value="ECO:0007669"/>
    <property type="project" value="UniProtKB-KW"/>
</dbReference>
<keyword evidence="3" id="KW-0597">Phosphoprotein</keyword>
<dbReference type="PROSITE" id="PS50109">
    <property type="entry name" value="HIS_KIN"/>
    <property type="match status" value="1"/>
</dbReference>
<dbReference type="InterPro" id="IPR036097">
    <property type="entry name" value="HisK_dim/P_sf"/>
</dbReference>
<dbReference type="CDD" id="cd00075">
    <property type="entry name" value="HATPase"/>
    <property type="match status" value="1"/>
</dbReference>
<comment type="caution">
    <text evidence="7">The sequence shown here is derived from an EMBL/GenBank/DDBJ whole genome shotgun (WGS) entry which is preliminary data.</text>
</comment>
<dbReference type="Pfam" id="PF02518">
    <property type="entry name" value="HATPase_c"/>
    <property type="match status" value="1"/>
</dbReference>
<evidence type="ECO:0000256" key="1">
    <source>
        <dbReference type="ARBA" id="ARBA00000085"/>
    </source>
</evidence>
<feature type="domain" description="Histidine kinase" evidence="6">
    <location>
        <begin position="351"/>
        <end position="583"/>
    </location>
</feature>
<dbReference type="InterPro" id="IPR003018">
    <property type="entry name" value="GAF"/>
</dbReference>
<evidence type="ECO:0000256" key="2">
    <source>
        <dbReference type="ARBA" id="ARBA00012438"/>
    </source>
</evidence>
<dbReference type="EC" id="2.7.13.3" evidence="2"/>